<evidence type="ECO:0000313" key="3">
    <source>
        <dbReference type="EMBL" id="SZF04236.1"/>
    </source>
</evidence>
<comment type="similarity">
    <text evidence="1">Belongs to the ustYa family.</text>
</comment>
<protein>
    <recommendedName>
        <fullName evidence="5">Tat pathway signal sequence</fullName>
    </recommendedName>
</protein>
<accession>A0A383UWW5</accession>
<name>A0A383UWW5_BLUHO</name>
<dbReference type="PANTHER" id="PTHR33365">
    <property type="entry name" value="YALI0B05434P"/>
    <property type="match status" value="1"/>
</dbReference>
<proteinExistence type="inferred from homology"/>
<dbReference type="Pfam" id="PF11807">
    <property type="entry name" value="UstYa"/>
    <property type="match status" value="1"/>
</dbReference>
<organism evidence="3 4">
    <name type="scientific">Blumeria hordei</name>
    <name type="common">Barley powdery mildew</name>
    <name type="synonym">Blumeria graminis f. sp. hordei</name>
    <dbReference type="NCBI Taxonomy" id="2867405"/>
    <lineage>
        <taxon>Eukaryota</taxon>
        <taxon>Fungi</taxon>
        <taxon>Dikarya</taxon>
        <taxon>Ascomycota</taxon>
        <taxon>Pezizomycotina</taxon>
        <taxon>Leotiomycetes</taxon>
        <taxon>Erysiphales</taxon>
        <taxon>Erysiphaceae</taxon>
        <taxon>Blumeria</taxon>
    </lineage>
</organism>
<reference evidence="3 4" key="1">
    <citation type="submission" date="2017-11" db="EMBL/GenBank/DDBJ databases">
        <authorList>
            <person name="Kracher B."/>
        </authorList>
    </citation>
    <scope>NUCLEOTIDE SEQUENCE [LARGE SCALE GENOMIC DNA]</scope>
    <source>
        <strain evidence="3 4">RACE1</strain>
    </source>
</reference>
<keyword evidence="2" id="KW-0812">Transmembrane</keyword>
<gene>
    <name evidence="3" type="ORF">BLGHR1_15032</name>
</gene>
<dbReference type="EMBL" id="UNSH01000064">
    <property type="protein sequence ID" value="SZF04236.1"/>
    <property type="molecule type" value="Genomic_DNA"/>
</dbReference>
<dbReference type="VEuPathDB" id="FungiDB:BLGHR1_15032"/>
<keyword evidence="2" id="KW-0472">Membrane</keyword>
<dbReference type="Proteomes" id="UP000275772">
    <property type="component" value="Unassembled WGS sequence"/>
</dbReference>
<sequence length="271" mass="31114">MSRLSEEDHQRLLAVNDQIPPVPTVRSISRRFIVGLIPLYSFFLLGSGVWIGRHLTLHPNITCLEYTQKWSPIMEELDNSYHTVQFNGSLFKENTFRLSAGPEVDKAWDSLGINYRALALPKNQASRSGLSPGQVQINPAYGGGFPTNVEGLHHLHCLNLVRQSLYYNIEYYRAQKKGAFVNDENIIRHHISHCLDIIRQQLICTPNTSLLGQIWWDPKAPKAFVDFNTEHECKNFEAIRSWAEKKQIPEHVPKDFLLPPKSKNDVYEEIP</sequence>
<evidence type="ECO:0008006" key="5">
    <source>
        <dbReference type="Google" id="ProtNLM"/>
    </source>
</evidence>
<dbReference type="GO" id="GO:0043386">
    <property type="term" value="P:mycotoxin biosynthetic process"/>
    <property type="evidence" value="ECO:0007669"/>
    <property type="project" value="InterPro"/>
</dbReference>
<dbReference type="PANTHER" id="PTHR33365:SF13">
    <property type="entry name" value="TAT PATHWAY SIGNAL SEQUENCE"/>
    <property type="match status" value="1"/>
</dbReference>
<feature type="transmembrane region" description="Helical" evidence="2">
    <location>
        <begin position="32"/>
        <end position="52"/>
    </location>
</feature>
<dbReference type="InterPro" id="IPR021765">
    <property type="entry name" value="UstYa-like"/>
</dbReference>
<evidence type="ECO:0000313" key="4">
    <source>
        <dbReference type="Proteomes" id="UP000275772"/>
    </source>
</evidence>
<evidence type="ECO:0000256" key="2">
    <source>
        <dbReference type="SAM" id="Phobius"/>
    </source>
</evidence>
<keyword evidence="2" id="KW-1133">Transmembrane helix</keyword>
<evidence type="ECO:0000256" key="1">
    <source>
        <dbReference type="ARBA" id="ARBA00035112"/>
    </source>
</evidence>
<dbReference type="AlphaFoldDB" id="A0A383UWW5"/>